<keyword evidence="1" id="KW-0479">Metal-binding</keyword>
<dbReference type="InterPro" id="IPR001138">
    <property type="entry name" value="Zn2Cys6_DnaBD"/>
</dbReference>
<dbReference type="OrthoDB" id="5121955at2759"/>
<name>A0A1E4T4F0_9ASCO</name>
<keyword evidence="6" id="KW-0539">Nucleus</keyword>
<organism evidence="9 10">
    <name type="scientific">[Candida] arabinofermentans NRRL YB-2248</name>
    <dbReference type="NCBI Taxonomy" id="983967"/>
    <lineage>
        <taxon>Eukaryota</taxon>
        <taxon>Fungi</taxon>
        <taxon>Dikarya</taxon>
        <taxon>Ascomycota</taxon>
        <taxon>Saccharomycotina</taxon>
        <taxon>Pichiomycetes</taxon>
        <taxon>Pichiales</taxon>
        <taxon>Pichiaceae</taxon>
        <taxon>Ogataea</taxon>
        <taxon>Ogataea/Candida clade</taxon>
    </lineage>
</organism>
<evidence type="ECO:0000256" key="4">
    <source>
        <dbReference type="ARBA" id="ARBA00023125"/>
    </source>
</evidence>
<evidence type="ECO:0000256" key="3">
    <source>
        <dbReference type="ARBA" id="ARBA00023015"/>
    </source>
</evidence>
<feature type="region of interest" description="Disordered" evidence="7">
    <location>
        <begin position="1"/>
        <end position="36"/>
    </location>
</feature>
<feature type="compositionally biased region" description="Polar residues" evidence="7">
    <location>
        <begin position="1012"/>
        <end position="1024"/>
    </location>
</feature>
<dbReference type="Pfam" id="PF00172">
    <property type="entry name" value="Zn_clus"/>
    <property type="match status" value="1"/>
</dbReference>
<dbReference type="GO" id="GO:0008270">
    <property type="term" value="F:zinc ion binding"/>
    <property type="evidence" value="ECO:0007669"/>
    <property type="project" value="InterPro"/>
</dbReference>
<feature type="compositionally biased region" description="Pro residues" evidence="7">
    <location>
        <begin position="909"/>
        <end position="921"/>
    </location>
</feature>
<keyword evidence="4" id="KW-0238">DNA-binding</keyword>
<dbReference type="Gene3D" id="4.10.240.10">
    <property type="entry name" value="Zn(2)-C6 fungal-type DNA-binding domain"/>
    <property type="match status" value="1"/>
</dbReference>
<dbReference type="Pfam" id="PF04082">
    <property type="entry name" value="Fungal_trans"/>
    <property type="match status" value="1"/>
</dbReference>
<proteinExistence type="predicted"/>
<sequence length="1156" mass="131552">MEGTEIDTATRKRQLSSVSDTNSQESGAGGDNKSIYTDLADQDKANDLAAKRRRLRAARACIVCHDRKVKCDVSLKELGEKCSNCRDFGSQCVLYERKKRASKKDKLVPIVPSVTVVLDATDSNNKFGDGGESGGIGDDIIKKEQSQKINLAEIDNTYQQQQQQQQQHHHQQQQQQQQSPPPPQPPTIRSSFKPASNTQKKNSRGGAREIKAQQTKNNTNYNNGLPDFITPNYQNELPHISAIKLDPQVVLKTNFESLVRKEYLISNNSAAFMNEIIDELIEENKAKNRTRAYNLDEYDFQMLNLFGCFSIPNHETSWKYIHNYFEILNPQFPIIDKKKFYEDYKDLNNPPSLLLLFSVLYVGARHSDEVNSTQTELIELDKTCKILFKRAKLLFDYSIESEPIPLVQSILCFIWNYENFSMFSKNDYYWTKIAIGYAQQFGFHRNLDEDEYLSVYEKRMYRRLWWLLFIKDKLVGLGFGKPFMINLDDCDVLMLTDEDLHDSDMSRLEIDYLINFIKFAELVSNVVKEQSKMNKLMANGKPILPLLKQCDMMMIKWLSGVPYHLKYRLDDESTQSVLSAILTSQYYTLLILLHKSNIHRNMADQYPSWAISFQAAQMVKLMCDTMVDRGMILHISLISHNTLYSAAIVMLYQSINKDQQIARISSQFFLSIFKVWKMSATKWPTCYPMSFIFNMIYHDEKKKQALVDGIIDKDATRSKNSMLINTNNVMLPHPSQKHSSLFGDDSNSNLDLSIPSIAKIKLSSHREETAYNNDLNNNNNLTNSSSKLKSMDSLNIDLEKLFTNNVFSQSKTLLPKININTINKNSDQKNDSQQNNTMNDNQSFENGNDEFGGQNKSFVSSEMPVSLWLMNTSWKPDFQTGPSFNSPPPNQSSTYGTPSQQQQQQQPQQQPPPPPPPPSNNPPVSNQNQMYQSGNSPYRNPNYPPHYMAPPPLNQNIPYGQQQQQQQQPPPPPPIGMTYSQPTPPPYYQNNQPNNGGSNGHEYQGTAPPGSTAVQGPGSTTTDQEPVKNEEQSQMTQTQMAHLLTQLSQHQPHIQHNNVLSPQPVINNSSLSSYPNQSQFIPPPPSSMYKSTPPPQQTRMILTGNGNVNGNNRGVLSYGNGTPNHESIQATLPNMDDNDTSYPSSTTNPYKFFKFY</sequence>
<feature type="region of interest" description="Disordered" evidence="7">
    <location>
        <begin position="824"/>
        <end position="857"/>
    </location>
</feature>
<reference evidence="10" key="1">
    <citation type="submission" date="2016-04" db="EMBL/GenBank/DDBJ databases">
        <title>Comparative genomics of biotechnologically important yeasts.</title>
        <authorList>
            <consortium name="DOE Joint Genome Institute"/>
            <person name="Riley R."/>
            <person name="Haridas S."/>
            <person name="Wolfe K.H."/>
            <person name="Lopes M.R."/>
            <person name="Hittinger C.T."/>
            <person name="Goker M."/>
            <person name="Salamov A."/>
            <person name="Wisecaver J."/>
            <person name="Long T.M."/>
            <person name="Aerts A.L."/>
            <person name="Barry K."/>
            <person name="Choi C."/>
            <person name="Clum A."/>
            <person name="Coughlan A.Y."/>
            <person name="Deshpande S."/>
            <person name="Douglass A.P."/>
            <person name="Hanson S.J."/>
            <person name="Klenk H.-P."/>
            <person name="Labutti K."/>
            <person name="Lapidus A."/>
            <person name="Lindquist E."/>
            <person name="Lipzen A."/>
            <person name="Meier-Kolthoff J.P."/>
            <person name="Ohm R.A."/>
            <person name="Otillar R.P."/>
            <person name="Pangilinan J."/>
            <person name="Peng Y."/>
            <person name="Rokas A."/>
            <person name="Rosa C.A."/>
            <person name="Scheuner C."/>
            <person name="Sibirny A.A."/>
            <person name="Slot J.C."/>
            <person name="Stielow J.B."/>
            <person name="Sun H."/>
            <person name="Kurtzman C.P."/>
            <person name="Blackwell M."/>
            <person name="Grigoriev I.V."/>
            <person name="Jeffries T.W."/>
        </authorList>
    </citation>
    <scope>NUCLEOTIDE SEQUENCE [LARGE SCALE GENOMIC DNA]</scope>
    <source>
        <strain evidence="10">NRRL YB-2248</strain>
    </source>
</reference>
<dbReference type="EMBL" id="KV453849">
    <property type="protein sequence ID" value="ODV86643.1"/>
    <property type="molecule type" value="Genomic_DNA"/>
</dbReference>
<dbReference type="SMART" id="SM00906">
    <property type="entry name" value="Fungal_trans"/>
    <property type="match status" value="1"/>
</dbReference>
<keyword evidence="3" id="KW-0805">Transcription regulation</keyword>
<feature type="region of interest" description="Disordered" evidence="7">
    <location>
        <begin position="157"/>
        <end position="225"/>
    </location>
</feature>
<feature type="region of interest" description="Disordered" evidence="7">
    <location>
        <begin position="1059"/>
        <end position="1098"/>
    </location>
</feature>
<feature type="domain" description="Zn(2)-C6 fungal-type" evidence="8">
    <location>
        <begin position="60"/>
        <end position="94"/>
    </location>
</feature>
<evidence type="ECO:0000256" key="2">
    <source>
        <dbReference type="ARBA" id="ARBA00022833"/>
    </source>
</evidence>
<dbReference type="GO" id="GO:0006351">
    <property type="term" value="P:DNA-templated transcription"/>
    <property type="evidence" value="ECO:0007669"/>
    <property type="project" value="InterPro"/>
</dbReference>
<dbReference type="Proteomes" id="UP000094801">
    <property type="component" value="Unassembled WGS sequence"/>
</dbReference>
<keyword evidence="10" id="KW-1185">Reference proteome</keyword>
<dbReference type="GO" id="GO:0000981">
    <property type="term" value="F:DNA-binding transcription factor activity, RNA polymerase II-specific"/>
    <property type="evidence" value="ECO:0007669"/>
    <property type="project" value="InterPro"/>
</dbReference>
<feature type="compositionally biased region" description="Polar residues" evidence="7">
    <location>
        <begin position="212"/>
        <end position="223"/>
    </location>
</feature>
<feature type="compositionally biased region" description="Polar residues" evidence="7">
    <location>
        <begin position="187"/>
        <end position="200"/>
    </location>
</feature>
<dbReference type="PROSITE" id="PS50048">
    <property type="entry name" value="ZN2_CY6_FUNGAL_2"/>
    <property type="match status" value="1"/>
</dbReference>
<dbReference type="CDD" id="cd00067">
    <property type="entry name" value="GAL4"/>
    <property type="match status" value="1"/>
</dbReference>
<keyword evidence="2" id="KW-0862">Zinc</keyword>
<dbReference type="SMART" id="SM00066">
    <property type="entry name" value="GAL4"/>
    <property type="match status" value="1"/>
</dbReference>
<feature type="compositionally biased region" description="Pro residues" evidence="7">
    <location>
        <begin position="942"/>
        <end position="953"/>
    </location>
</feature>
<protein>
    <recommendedName>
        <fullName evidence="8">Zn(2)-C6 fungal-type domain-containing protein</fullName>
    </recommendedName>
</protein>
<accession>A0A1E4T4F0</accession>
<feature type="compositionally biased region" description="Low complexity" evidence="7">
    <location>
        <begin position="159"/>
        <end position="178"/>
    </location>
</feature>
<dbReference type="STRING" id="983967.A0A1E4T4F0"/>
<dbReference type="PANTHER" id="PTHR47171">
    <property type="entry name" value="FARA-RELATED"/>
    <property type="match status" value="1"/>
</dbReference>
<dbReference type="CDD" id="cd12148">
    <property type="entry name" value="fungal_TF_MHR"/>
    <property type="match status" value="1"/>
</dbReference>
<feature type="compositionally biased region" description="Polar residues" evidence="7">
    <location>
        <begin position="15"/>
        <end position="26"/>
    </location>
</feature>
<dbReference type="InterPro" id="IPR007219">
    <property type="entry name" value="XnlR_reg_dom"/>
</dbReference>
<feature type="region of interest" description="Disordered" evidence="7">
    <location>
        <begin position="878"/>
        <end position="1038"/>
    </location>
</feature>
<evidence type="ECO:0000313" key="9">
    <source>
        <dbReference type="EMBL" id="ODV86643.1"/>
    </source>
</evidence>
<evidence type="ECO:0000256" key="1">
    <source>
        <dbReference type="ARBA" id="ARBA00022723"/>
    </source>
</evidence>
<dbReference type="InterPro" id="IPR052073">
    <property type="entry name" value="Amide_Lactam_Regulators"/>
</dbReference>
<gene>
    <name evidence="9" type="ORF">CANARDRAFT_27070</name>
</gene>
<evidence type="ECO:0000256" key="5">
    <source>
        <dbReference type="ARBA" id="ARBA00023163"/>
    </source>
</evidence>
<keyword evidence="5" id="KW-0804">Transcription</keyword>
<feature type="compositionally biased region" description="Pro residues" evidence="7">
    <location>
        <begin position="1081"/>
        <end position="1096"/>
    </location>
</feature>
<dbReference type="InterPro" id="IPR036864">
    <property type="entry name" value="Zn2-C6_fun-type_DNA-bd_sf"/>
</dbReference>
<evidence type="ECO:0000256" key="7">
    <source>
        <dbReference type="SAM" id="MobiDB-lite"/>
    </source>
</evidence>
<feature type="compositionally biased region" description="Polar residues" evidence="7">
    <location>
        <begin position="1059"/>
        <end position="1080"/>
    </location>
</feature>
<feature type="compositionally biased region" description="Low complexity" evidence="7">
    <location>
        <begin position="898"/>
        <end position="908"/>
    </location>
</feature>
<dbReference type="SUPFAM" id="SSF57701">
    <property type="entry name" value="Zn2/Cys6 DNA-binding domain"/>
    <property type="match status" value="1"/>
</dbReference>
<feature type="compositionally biased region" description="Polar residues" evidence="7">
    <location>
        <begin position="930"/>
        <end position="939"/>
    </location>
</feature>
<evidence type="ECO:0000259" key="8">
    <source>
        <dbReference type="PROSITE" id="PS50048"/>
    </source>
</evidence>
<feature type="compositionally biased region" description="Polar residues" evidence="7">
    <location>
        <begin position="837"/>
        <end position="846"/>
    </location>
</feature>
<dbReference type="PANTHER" id="PTHR47171:SF3">
    <property type="entry name" value="FARA-RELATED"/>
    <property type="match status" value="1"/>
</dbReference>
<evidence type="ECO:0000256" key="6">
    <source>
        <dbReference type="ARBA" id="ARBA00023242"/>
    </source>
</evidence>
<dbReference type="GO" id="GO:0003677">
    <property type="term" value="F:DNA binding"/>
    <property type="evidence" value="ECO:0007669"/>
    <property type="project" value="UniProtKB-KW"/>
</dbReference>
<dbReference type="PROSITE" id="PS00463">
    <property type="entry name" value="ZN2_CY6_FUNGAL_1"/>
    <property type="match status" value="1"/>
</dbReference>
<dbReference type="AlphaFoldDB" id="A0A1E4T4F0"/>
<evidence type="ECO:0000313" key="10">
    <source>
        <dbReference type="Proteomes" id="UP000094801"/>
    </source>
</evidence>